<evidence type="ECO:0000256" key="3">
    <source>
        <dbReference type="ARBA" id="ARBA00022801"/>
    </source>
</evidence>
<dbReference type="PANTHER" id="PTHR17224">
    <property type="entry name" value="PEPTIDYL-TRNA HYDROLASE"/>
    <property type="match status" value="1"/>
</dbReference>
<comment type="similarity">
    <text evidence="5 7">Belongs to the PTH family.</text>
</comment>
<dbReference type="Pfam" id="PF01195">
    <property type="entry name" value="Pept_tRNA_hydro"/>
    <property type="match status" value="1"/>
</dbReference>
<evidence type="ECO:0000256" key="1">
    <source>
        <dbReference type="ARBA" id="ARBA00013260"/>
    </source>
</evidence>
<dbReference type="GO" id="GO:0000049">
    <property type="term" value="F:tRNA binding"/>
    <property type="evidence" value="ECO:0007669"/>
    <property type="project" value="UniProtKB-KW"/>
</dbReference>
<dbReference type="SUPFAM" id="SSF53178">
    <property type="entry name" value="Peptidyl-tRNA hydrolase-like"/>
    <property type="match status" value="1"/>
</dbReference>
<protein>
    <recommendedName>
        <fullName evidence="1 6">Peptidyl-tRNA hydrolase</fullName>
        <ecNumber evidence="1 6">3.1.1.29</ecNumber>
    </recommendedName>
</protein>
<dbReference type="CDD" id="cd00462">
    <property type="entry name" value="PTH"/>
    <property type="match status" value="1"/>
</dbReference>
<dbReference type="PANTHER" id="PTHR17224:SF1">
    <property type="entry name" value="PEPTIDYL-TRNA HYDROLASE"/>
    <property type="match status" value="1"/>
</dbReference>
<dbReference type="InterPro" id="IPR018171">
    <property type="entry name" value="Pept_tRNA_hydro_CS"/>
</dbReference>
<evidence type="ECO:0000256" key="6">
    <source>
        <dbReference type="RuleBase" id="RU000673"/>
    </source>
</evidence>
<dbReference type="GO" id="GO:0004045">
    <property type="term" value="F:peptidyl-tRNA hydrolase activity"/>
    <property type="evidence" value="ECO:0007669"/>
    <property type="project" value="UniProtKB-EC"/>
</dbReference>
<dbReference type="PROSITE" id="PS01195">
    <property type="entry name" value="PEPT_TRNA_HYDROL_1"/>
    <property type="match status" value="1"/>
</dbReference>
<evidence type="ECO:0000256" key="4">
    <source>
        <dbReference type="ARBA" id="ARBA00022884"/>
    </source>
</evidence>
<name>A0A1X7R8L8_9SACH</name>
<sequence>MSSSLRGTLSKRYACLTGLANPEPQYKNTRHNVGVLMLDLFKERLEQKSGSTMRYKPSTKSKYVHYCSFKDVNVNVPPMKGTNPNEFSASILYLLRSDGNYMNLSGETIRPIWKELSRGTQVSDQLTHIVLHDELSLPLGKVQLRVPGRSLRGHNGLKDILRMCPNIPHYNLAIGIGRPDSHEPRDVADYVLGKFNHEELEILHTKTLDHVWRLVQPHILRQETQNDRA</sequence>
<organism evidence="8 9">
    <name type="scientific">Maudiozyma saulgeensis</name>
    <dbReference type="NCBI Taxonomy" id="1789683"/>
    <lineage>
        <taxon>Eukaryota</taxon>
        <taxon>Fungi</taxon>
        <taxon>Dikarya</taxon>
        <taxon>Ascomycota</taxon>
        <taxon>Saccharomycotina</taxon>
        <taxon>Saccharomycetes</taxon>
        <taxon>Saccharomycetales</taxon>
        <taxon>Saccharomycetaceae</taxon>
        <taxon>Maudiozyma</taxon>
    </lineage>
</organism>
<dbReference type="Proteomes" id="UP000196158">
    <property type="component" value="Unassembled WGS sequence"/>
</dbReference>
<dbReference type="STRING" id="1789683.A0A1X7R8L8"/>
<dbReference type="InterPro" id="IPR036416">
    <property type="entry name" value="Pept_tRNA_hydro_sf"/>
</dbReference>
<dbReference type="OrthoDB" id="1711136at2759"/>
<accession>A0A1X7R8L8</accession>
<keyword evidence="3 6" id="KW-0378">Hydrolase</keyword>
<dbReference type="NCBIfam" id="TIGR00447">
    <property type="entry name" value="pth"/>
    <property type="match status" value="1"/>
</dbReference>
<reference evidence="8 9" key="1">
    <citation type="submission" date="2017-04" db="EMBL/GenBank/DDBJ databases">
        <authorList>
            <person name="Afonso C.L."/>
            <person name="Miller P.J."/>
            <person name="Scott M.A."/>
            <person name="Spackman E."/>
            <person name="Goraichik I."/>
            <person name="Dimitrov K.M."/>
            <person name="Suarez D.L."/>
            <person name="Swayne D.E."/>
        </authorList>
    </citation>
    <scope>NUCLEOTIDE SEQUENCE [LARGE SCALE GENOMIC DNA]</scope>
</reference>
<keyword evidence="4" id="KW-0694">RNA-binding</keyword>
<proteinExistence type="inferred from homology"/>
<dbReference type="EC" id="3.1.1.29" evidence="1 6"/>
<dbReference type="AlphaFoldDB" id="A0A1X7R8L8"/>
<gene>
    <name evidence="8" type="ORF">KASA_0I00209G</name>
</gene>
<evidence type="ECO:0000313" key="9">
    <source>
        <dbReference type="Proteomes" id="UP000196158"/>
    </source>
</evidence>
<dbReference type="InterPro" id="IPR001328">
    <property type="entry name" value="Pept_tRNA_hydro"/>
</dbReference>
<comment type="catalytic activity">
    <reaction evidence="6">
        <text>an N-acyl-L-alpha-aminoacyl-tRNA + H2O = an N-acyl-L-amino acid + a tRNA + H(+)</text>
        <dbReference type="Rhea" id="RHEA:54448"/>
        <dbReference type="Rhea" id="RHEA-COMP:10123"/>
        <dbReference type="Rhea" id="RHEA-COMP:13883"/>
        <dbReference type="ChEBI" id="CHEBI:15377"/>
        <dbReference type="ChEBI" id="CHEBI:15378"/>
        <dbReference type="ChEBI" id="CHEBI:59874"/>
        <dbReference type="ChEBI" id="CHEBI:78442"/>
        <dbReference type="ChEBI" id="CHEBI:138191"/>
        <dbReference type="EC" id="3.1.1.29"/>
    </reaction>
</comment>
<dbReference type="Gene3D" id="3.40.50.1470">
    <property type="entry name" value="Peptidyl-tRNA hydrolase"/>
    <property type="match status" value="1"/>
</dbReference>
<evidence type="ECO:0000256" key="7">
    <source>
        <dbReference type="RuleBase" id="RU004320"/>
    </source>
</evidence>
<evidence type="ECO:0000256" key="2">
    <source>
        <dbReference type="ARBA" id="ARBA00022555"/>
    </source>
</evidence>
<keyword evidence="9" id="KW-1185">Reference proteome</keyword>
<evidence type="ECO:0000256" key="5">
    <source>
        <dbReference type="ARBA" id="ARBA00038063"/>
    </source>
</evidence>
<evidence type="ECO:0000313" key="8">
    <source>
        <dbReference type="EMBL" id="SMN22023.1"/>
    </source>
</evidence>
<keyword evidence="2" id="KW-0820">tRNA-binding</keyword>
<dbReference type="EMBL" id="FXLY01000010">
    <property type="protein sequence ID" value="SMN22023.1"/>
    <property type="molecule type" value="Genomic_DNA"/>
</dbReference>
<dbReference type="PROSITE" id="PS01196">
    <property type="entry name" value="PEPT_TRNA_HYDROL_2"/>
    <property type="match status" value="1"/>
</dbReference>